<keyword evidence="2" id="KW-0732">Signal</keyword>
<keyword evidence="5" id="KW-1185">Reference proteome</keyword>
<evidence type="ECO:0000256" key="2">
    <source>
        <dbReference type="SAM" id="SignalP"/>
    </source>
</evidence>
<name>A0ABV7IXV7_9RHOB</name>
<evidence type="ECO:0000313" key="5">
    <source>
        <dbReference type="Proteomes" id="UP001595547"/>
    </source>
</evidence>
<reference evidence="5" key="1">
    <citation type="journal article" date="2019" name="Int. J. Syst. Evol. Microbiol.">
        <title>The Global Catalogue of Microorganisms (GCM) 10K type strain sequencing project: providing services to taxonomists for standard genome sequencing and annotation.</title>
        <authorList>
            <consortium name="The Broad Institute Genomics Platform"/>
            <consortium name="The Broad Institute Genome Sequencing Center for Infectious Disease"/>
            <person name="Wu L."/>
            <person name="Ma J."/>
        </authorList>
    </citation>
    <scope>NUCLEOTIDE SEQUENCE [LARGE SCALE GENOMIC DNA]</scope>
    <source>
        <strain evidence="5">KCTC 52039</strain>
    </source>
</reference>
<keyword evidence="1" id="KW-0812">Transmembrane</keyword>
<comment type="caution">
    <text evidence="4">The sequence shown here is derived from an EMBL/GenBank/DDBJ whole genome shotgun (WGS) entry which is preliminary data.</text>
</comment>
<sequence length="144" mass="15026">MRRLLLGGTAAVALLSSSAFAGGVPEPVMTPDVIETKTSSSSGGVIVPLLLLLVVVAAVASSGGGDGGTVSASDARIKTDIAWLRMGKHGLPIYRYRYKGMPEVFEGVMAQDVANIRPDALVRWPNGLLAVDYGRLGMAMQRVA</sequence>
<protein>
    <submittedName>
        <fullName evidence="4">Tail fiber domain-containing protein</fullName>
    </submittedName>
</protein>
<dbReference type="InterPro" id="IPR030392">
    <property type="entry name" value="S74_ICA"/>
</dbReference>
<keyword evidence="1" id="KW-0472">Membrane</keyword>
<evidence type="ECO:0000313" key="4">
    <source>
        <dbReference type="EMBL" id="MFC3181356.1"/>
    </source>
</evidence>
<feature type="signal peptide" evidence="2">
    <location>
        <begin position="1"/>
        <end position="21"/>
    </location>
</feature>
<dbReference type="RefSeq" id="WP_380072963.1">
    <property type="nucleotide sequence ID" value="NZ_JBHRTO010000001.1"/>
</dbReference>
<proteinExistence type="predicted"/>
<feature type="chain" id="PRO_5045061842" evidence="2">
    <location>
        <begin position="22"/>
        <end position="144"/>
    </location>
</feature>
<evidence type="ECO:0000256" key="1">
    <source>
        <dbReference type="SAM" id="Phobius"/>
    </source>
</evidence>
<feature type="transmembrane region" description="Helical" evidence="1">
    <location>
        <begin position="45"/>
        <end position="63"/>
    </location>
</feature>
<feature type="domain" description="Peptidase S74" evidence="3">
    <location>
        <begin position="73"/>
        <end position="120"/>
    </location>
</feature>
<gene>
    <name evidence="4" type="ORF">ACFOGH_10190</name>
</gene>
<accession>A0ABV7IXV7</accession>
<dbReference type="Pfam" id="PF13884">
    <property type="entry name" value="Peptidase_S74"/>
    <property type="match status" value="1"/>
</dbReference>
<evidence type="ECO:0000259" key="3">
    <source>
        <dbReference type="Pfam" id="PF13884"/>
    </source>
</evidence>
<dbReference type="Proteomes" id="UP001595547">
    <property type="component" value="Unassembled WGS sequence"/>
</dbReference>
<organism evidence="4 5">
    <name type="scientific">Cypionkella sinensis</name>
    <dbReference type="NCBI Taxonomy" id="1756043"/>
    <lineage>
        <taxon>Bacteria</taxon>
        <taxon>Pseudomonadati</taxon>
        <taxon>Pseudomonadota</taxon>
        <taxon>Alphaproteobacteria</taxon>
        <taxon>Rhodobacterales</taxon>
        <taxon>Paracoccaceae</taxon>
        <taxon>Cypionkella</taxon>
    </lineage>
</organism>
<keyword evidence="1" id="KW-1133">Transmembrane helix</keyword>
<dbReference type="EMBL" id="JBHRTO010000001">
    <property type="protein sequence ID" value="MFC3181356.1"/>
    <property type="molecule type" value="Genomic_DNA"/>
</dbReference>